<feature type="region of interest" description="Disordered" evidence="1">
    <location>
        <begin position="1"/>
        <end position="122"/>
    </location>
</feature>
<protein>
    <submittedName>
        <fullName evidence="2">Uncharacterized protein</fullName>
    </submittedName>
</protein>
<feature type="compositionally biased region" description="Polar residues" evidence="1">
    <location>
        <begin position="250"/>
        <end position="263"/>
    </location>
</feature>
<dbReference type="OrthoDB" id="416729at2759"/>
<reference evidence="2 3" key="1">
    <citation type="submission" date="2019-03" db="EMBL/GenBank/DDBJ databases">
        <title>Rhodosporidium diobovatum UCD-FST 08-225 genome sequencing, assembly, and annotation.</title>
        <authorList>
            <person name="Fakankun I.U."/>
            <person name="Fristensky B."/>
            <person name="Levin D.B."/>
        </authorList>
    </citation>
    <scope>NUCLEOTIDE SEQUENCE [LARGE SCALE GENOMIC DNA]</scope>
    <source>
        <strain evidence="2 3">UCD-FST 08-225</strain>
    </source>
</reference>
<sequence>MPSKRALASSQSSHAPTSQPSSTAARPAKRPRVDHSSQPSTLASLVPETVQASSQQPHKAPSDAARVRPPKRTLTKGTLRRLSTGHPSLSAPRTDSALSLKRPRTRPKATLSGAKVGGPSKDLADRVECEELWVRRTRGDKRGGGQGLGFAGYLKMGVGAFVERGCTSLTVNAMGAAIPLALSLALAIRDAIPGGEPPALSSSSDDAGGGTGEAEVEDDARESIVRMQVRTGSKAVADEVTPEDDDQDLVYQSRTKSTVSVELSLSEPLRSALGAAPARVGRPGGGGGRGGGSRRGKRSGRGRGK</sequence>
<evidence type="ECO:0000313" key="2">
    <source>
        <dbReference type="EMBL" id="TNY21004.1"/>
    </source>
</evidence>
<feature type="compositionally biased region" description="Low complexity" evidence="1">
    <location>
        <begin position="197"/>
        <end position="206"/>
    </location>
</feature>
<keyword evidence="3" id="KW-1185">Reference proteome</keyword>
<comment type="caution">
    <text evidence="2">The sequence shown here is derived from an EMBL/GenBank/DDBJ whole genome shotgun (WGS) entry which is preliminary data.</text>
</comment>
<dbReference type="EMBL" id="SOZI01000052">
    <property type="protein sequence ID" value="TNY21004.1"/>
    <property type="molecule type" value="Genomic_DNA"/>
</dbReference>
<feature type="compositionally biased region" description="Polar residues" evidence="1">
    <location>
        <begin position="8"/>
        <end position="24"/>
    </location>
</feature>
<feature type="compositionally biased region" description="Polar residues" evidence="1">
    <location>
        <begin position="85"/>
        <end position="97"/>
    </location>
</feature>
<feature type="compositionally biased region" description="Gly residues" evidence="1">
    <location>
        <begin position="282"/>
        <end position="291"/>
    </location>
</feature>
<organism evidence="2 3">
    <name type="scientific">Rhodotorula diobovata</name>
    <dbReference type="NCBI Taxonomy" id="5288"/>
    <lineage>
        <taxon>Eukaryota</taxon>
        <taxon>Fungi</taxon>
        <taxon>Dikarya</taxon>
        <taxon>Basidiomycota</taxon>
        <taxon>Pucciniomycotina</taxon>
        <taxon>Microbotryomycetes</taxon>
        <taxon>Sporidiobolales</taxon>
        <taxon>Sporidiobolaceae</taxon>
        <taxon>Rhodotorula</taxon>
    </lineage>
</organism>
<dbReference type="Proteomes" id="UP000311382">
    <property type="component" value="Unassembled WGS sequence"/>
</dbReference>
<evidence type="ECO:0000313" key="3">
    <source>
        <dbReference type="Proteomes" id="UP000311382"/>
    </source>
</evidence>
<dbReference type="AlphaFoldDB" id="A0A5C5FY86"/>
<gene>
    <name evidence="2" type="ORF">DMC30DRAFT_437328</name>
</gene>
<proteinExistence type="predicted"/>
<feature type="compositionally biased region" description="Basic residues" evidence="1">
    <location>
        <begin position="292"/>
        <end position="305"/>
    </location>
</feature>
<feature type="region of interest" description="Disordered" evidence="1">
    <location>
        <begin position="196"/>
        <end position="305"/>
    </location>
</feature>
<accession>A0A5C5FY86</accession>
<evidence type="ECO:0000256" key="1">
    <source>
        <dbReference type="SAM" id="MobiDB-lite"/>
    </source>
</evidence>
<name>A0A5C5FY86_9BASI</name>